<dbReference type="InterPro" id="IPR011042">
    <property type="entry name" value="6-blade_b-propeller_TolB-like"/>
</dbReference>
<keyword evidence="3" id="KW-1185">Reference proteome</keyword>
<dbReference type="KEGG" id="pbas:SMSP2_00100"/>
<keyword evidence="1" id="KW-1133">Transmembrane helix</keyword>
<keyword evidence="1" id="KW-0812">Transmembrane</keyword>
<dbReference type="GO" id="GO:0043161">
    <property type="term" value="P:proteasome-mediated ubiquitin-dependent protein catabolic process"/>
    <property type="evidence" value="ECO:0007669"/>
    <property type="project" value="TreeGrafter"/>
</dbReference>
<dbReference type="PANTHER" id="PTHR24104:SF25">
    <property type="entry name" value="PROTEIN LIN-41"/>
    <property type="match status" value="1"/>
</dbReference>
<dbReference type="RefSeq" id="WP_146682076.1">
    <property type="nucleotide sequence ID" value="NZ_CP019646.1"/>
</dbReference>
<evidence type="ECO:0000313" key="3">
    <source>
        <dbReference type="Proteomes" id="UP000188181"/>
    </source>
</evidence>
<evidence type="ECO:0000313" key="2">
    <source>
        <dbReference type="EMBL" id="AQQ69766.1"/>
    </source>
</evidence>
<dbReference type="GO" id="GO:0000209">
    <property type="term" value="P:protein polyubiquitination"/>
    <property type="evidence" value="ECO:0007669"/>
    <property type="project" value="TreeGrafter"/>
</dbReference>
<dbReference type="PANTHER" id="PTHR24104">
    <property type="entry name" value="E3 UBIQUITIN-PROTEIN LIGASE NHLRC1-RELATED"/>
    <property type="match status" value="1"/>
</dbReference>
<evidence type="ECO:0008006" key="4">
    <source>
        <dbReference type="Google" id="ProtNLM"/>
    </source>
</evidence>
<dbReference type="OrthoDB" id="261034at2"/>
<dbReference type="Gene3D" id="2.120.10.30">
    <property type="entry name" value="TolB, C-terminal domain"/>
    <property type="match status" value="2"/>
</dbReference>
<dbReference type="AlphaFoldDB" id="A0A1Q2MAQ6"/>
<accession>A0A1Q2MAQ6</accession>
<protein>
    <recommendedName>
        <fullName evidence="4">NHL repeat containing protein</fullName>
    </recommendedName>
</protein>
<dbReference type="InterPro" id="IPR050952">
    <property type="entry name" value="TRIM-NHL_E3_ligases"/>
</dbReference>
<name>A0A1Q2MAQ6_9BACT</name>
<reference evidence="3" key="1">
    <citation type="submission" date="2017-02" db="EMBL/GenBank/DDBJ databases">
        <title>Comparative genomics and description of representatives of a novel lineage of planctomycetes thriving in anoxic sediments.</title>
        <authorList>
            <person name="Spring S."/>
            <person name="Bunk B."/>
            <person name="Sproer C."/>
        </authorList>
    </citation>
    <scope>NUCLEOTIDE SEQUENCE [LARGE SCALE GENOMIC DNA]</scope>
    <source>
        <strain evidence="3">SM-Chi-D1</strain>
    </source>
</reference>
<gene>
    <name evidence="2" type="ORF">SMSP2_00100</name>
</gene>
<dbReference type="GO" id="GO:0061630">
    <property type="term" value="F:ubiquitin protein ligase activity"/>
    <property type="evidence" value="ECO:0007669"/>
    <property type="project" value="TreeGrafter"/>
</dbReference>
<organism evidence="2 3">
    <name type="scientific">Limihaloglobus sulfuriphilus</name>
    <dbReference type="NCBI Taxonomy" id="1851148"/>
    <lineage>
        <taxon>Bacteria</taxon>
        <taxon>Pseudomonadati</taxon>
        <taxon>Planctomycetota</taxon>
        <taxon>Phycisphaerae</taxon>
        <taxon>Sedimentisphaerales</taxon>
        <taxon>Sedimentisphaeraceae</taxon>
        <taxon>Limihaloglobus</taxon>
    </lineage>
</organism>
<proteinExistence type="predicted"/>
<dbReference type="Proteomes" id="UP000188181">
    <property type="component" value="Chromosome"/>
</dbReference>
<dbReference type="STRING" id="1851148.SMSP2_00100"/>
<dbReference type="GO" id="GO:0008270">
    <property type="term" value="F:zinc ion binding"/>
    <property type="evidence" value="ECO:0007669"/>
    <property type="project" value="UniProtKB-KW"/>
</dbReference>
<evidence type="ECO:0000256" key="1">
    <source>
        <dbReference type="SAM" id="Phobius"/>
    </source>
</evidence>
<feature type="transmembrane region" description="Helical" evidence="1">
    <location>
        <begin position="12"/>
        <end position="31"/>
    </location>
</feature>
<dbReference type="SUPFAM" id="SSF101898">
    <property type="entry name" value="NHL repeat"/>
    <property type="match status" value="1"/>
</dbReference>
<dbReference type="EMBL" id="CP019646">
    <property type="protein sequence ID" value="AQQ69766.1"/>
    <property type="molecule type" value="Genomic_DNA"/>
</dbReference>
<keyword evidence="1" id="KW-0472">Membrane</keyword>
<sequence>MNKHAAAKTEIIVGILIASLAAAGLFVFVSYDISGSLGSGGPAEPVYDMQKYRNIDPELITHAEKLPAVPAGFKESRAIYTAPDGKVYICGDKAVRVFSSDLKFIEQINLDDTPTTLAVSQQGRIYICMGSYISVYDPQTQSSVDWPQYSDKSVLTSIDVYKEHVLAADAGSKAVLHYNKDGSFVRTIGEKNKELGISGFVIPSPYFDLAVAGDGLLRVVNPGRHRIEAYTLDGYLEFFWGEYSSGVTGFCGCCNPANFAILPDNSFVTMEKGIMRAKVYDPDGVFVGAVAGPGQFYDGYPGLESLAENQSVVFDIAAAADGRILILDTVNNIIRVFKEIER</sequence>